<evidence type="ECO:0000259" key="8">
    <source>
        <dbReference type="PROSITE" id="PS50928"/>
    </source>
</evidence>
<keyword evidence="5 7" id="KW-1133">Transmembrane helix</keyword>
<evidence type="ECO:0000313" key="10">
    <source>
        <dbReference type="Proteomes" id="UP000823615"/>
    </source>
</evidence>
<feature type="transmembrane region" description="Helical" evidence="7">
    <location>
        <begin position="13"/>
        <end position="34"/>
    </location>
</feature>
<evidence type="ECO:0000256" key="4">
    <source>
        <dbReference type="ARBA" id="ARBA00022692"/>
    </source>
</evidence>
<dbReference type="Gene3D" id="1.10.3720.10">
    <property type="entry name" value="MetI-like"/>
    <property type="match status" value="1"/>
</dbReference>
<reference evidence="9" key="2">
    <citation type="journal article" date="2021" name="PeerJ">
        <title>Extensive microbial diversity within the chicken gut microbiome revealed by metagenomics and culture.</title>
        <authorList>
            <person name="Gilroy R."/>
            <person name="Ravi A."/>
            <person name="Getino M."/>
            <person name="Pursley I."/>
            <person name="Horton D.L."/>
            <person name="Alikhan N.F."/>
            <person name="Baker D."/>
            <person name="Gharbi K."/>
            <person name="Hall N."/>
            <person name="Watson M."/>
            <person name="Adriaenssens E.M."/>
            <person name="Foster-Nyarko E."/>
            <person name="Jarju S."/>
            <person name="Secka A."/>
            <person name="Antonio M."/>
            <person name="Oren A."/>
            <person name="Chaudhuri R.R."/>
            <person name="La Ragione R."/>
            <person name="Hildebrand F."/>
            <person name="Pallen M.J."/>
        </authorList>
    </citation>
    <scope>NUCLEOTIDE SEQUENCE</scope>
    <source>
        <strain evidence="9">7293</strain>
    </source>
</reference>
<feature type="transmembrane region" description="Helical" evidence="7">
    <location>
        <begin position="240"/>
        <end position="261"/>
    </location>
</feature>
<dbReference type="PANTHER" id="PTHR32243:SF18">
    <property type="entry name" value="INNER MEMBRANE ABC TRANSPORTER PERMEASE PROTEIN YCJP"/>
    <property type="match status" value="1"/>
</dbReference>
<evidence type="ECO:0000256" key="5">
    <source>
        <dbReference type="ARBA" id="ARBA00022989"/>
    </source>
</evidence>
<feature type="transmembrane region" description="Helical" evidence="7">
    <location>
        <begin position="73"/>
        <end position="96"/>
    </location>
</feature>
<accession>A0A9D9H593</accession>
<dbReference type="PANTHER" id="PTHR32243">
    <property type="entry name" value="MALTOSE TRANSPORT SYSTEM PERMEASE-RELATED"/>
    <property type="match status" value="1"/>
</dbReference>
<keyword evidence="2 7" id="KW-0813">Transport</keyword>
<comment type="caution">
    <text evidence="9">The sequence shown here is derived from an EMBL/GenBank/DDBJ whole genome shotgun (WGS) entry which is preliminary data.</text>
</comment>
<evidence type="ECO:0000256" key="6">
    <source>
        <dbReference type="ARBA" id="ARBA00023136"/>
    </source>
</evidence>
<dbReference type="InterPro" id="IPR000515">
    <property type="entry name" value="MetI-like"/>
</dbReference>
<dbReference type="AlphaFoldDB" id="A0A9D9H593"/>
<evidence type="ECO:0000256" key="7">
    <source>
        <dbReference type="RuleBase" id="RU363032"/>
    </source>
</evidence>
<dbReference type="Pfam" id="PF00528">
    <property type="entry name" value="BPD_transp_1"/>
    <property type="match status" value="1"/>
</dbReference>
<feature type="transmembrane region" description="Helical" evidence="7">
    <location>
        <begin position="136"/>
        <end position="157"/>
    </location>
</feature>
<comment type="subcellular location">
    <subcellularLocation>
        <location evidence="1 7">Cell membrane</location>
        <topology evidence="1 7">Multi-pass membrane protein</topology>
    </subcellularLocation>
</comment>
<evidence type="ECO:0000256" key="2">
    <source>
        <dbReference type="ARBA" id="ARBA00022448"/>
    </source>
</evidence>
<evidence type="ECO:0000313" key="9">
    <source>
        <dbReference type="EMBL" id="MBO8435712.1"/>
    </source>
</evidence>
<reference evidence="9" key="1">
    <citation type="submission" date="2020-10" db="EMBL/GenBank/DDBJ databases">
        <authorList>
            <person name="Gilroy R."/>
        </authorList>
    </citation>
    <scope>NUCLEOTIDE SEQUENCE</scope>
    <source>
        <strain evidence="9">7293</strain>
    </source>
</reference>
<sequence length="276" mass="30473">MEAYRAKKAAGKVIFYIAVIAICLIVIFPLYFVFISSFKNMADVYVMPPKLIGFKLVFSHYEYIFTTQNYGTYILNSAIVGIFSTLFALVLGLPAAYAINRNRMRNSLLGILVARLLPPMSFLLPFYFIFSELGMVDTYGALILSHMVLSVPLIVWLMEGFIAGIPRELDEAATIDGCTRQRCFGSIILPMCKSGMATSTILSFLGSWNNFQFALILSGPRTRTLPVTLQYFVSGADIRWGRMLAATIVVIIPAIVVTLLLQKNIVSGMTAGAVKG</sequence>
<dbReference type="GO" id="GO:0005886">
    <property type="term" value="C:plasma membrane"/>
    <property type="evidence" value="ECO:0007669"/>
    <property type="project" value="UniProtKB-SubCell"/>
</dbReference>
<proteinExistence type="inferred from homology"/>
<feature type="domain" description="ABC transmembrane type-1" evidence="8">
    <location>
        <begin position="74"/>
        <end position="261"/>
    </location>
</feature>
<dbReference type="InterPro" id="IPR035906">
    <property type="entry name" value="MetI-like_sf"/>
</dbReference>
<organism evidence="9 10">
    <name type="scientific">Candidatus Ornithospirochaeta stercoripullorum</name>
    <dbReference type="NCBI Taxonomy" id="2840899"/>
    <lineage>
        <taxon>Bacteria</taxon>
        <taxon>Pseudomonadati</taxon>
        <taxon>Spirochaetota</taxon>
        <taxon>Spirochaetia</taxon>
        <taxon>Spirochaetales</taxon>
        <taxon>Spirochaetaceae</taxon>
        <taxon>Spirochaetaceae incertae sedis</taxon>
        <taxon>Candidatus Ornithospirochaeta</taxon>
    </lineage>
</organism>
<dbReference type="PROSITE" id="PS50928">
    <property type="entry name" value="ABC_TM1"/>
    <property type="match status" value="1"/>
</dbReference>
<gene>
    <name evidence="9" type="ORF">IAA97_01860</name>
</gene>
<protein>
    <submittedName>
        <fullName evidence="9">Carbohydrate ABC transporter permease</fullName>
    </submittedName>
</protein>
<feature type="transmembrane region" description="Helical" evidence="7">
    <location>
        <begin position="108"/>
        <end position="130"/>
    </location>
</feature>
<dbReference type="SUPFAM" id="SSF161098">
    <property type="entry name" value="MetI-like"/>
    <property type="match status" value="1"/>
</dbReference>
<dbReference type="CDD" id="cd06261">
    <property type="entry name" value="TM_PBP2"/>
    <property type="match status" value="1"/>
</dbReference>
<evidence type="ECO:0000256" key="1">
    <source>
        <dbReference type="ARBA" id="ARBA00004651"/>
    </source>
</evidence>
<dbReference type="EMBL" id="JADIMT010000030">
    <property type="protein sequence ID" value="MBO8435712.1"/>
    <property type="molecule type" value="Genomic_DNA"/>
</dbReference>
<dbReference type="InterPro" id="IPR050901">
    <property type="entry name" value="BP-dep_ABC_trans_perm"/>
</dbReference>
<dbReference type="Proteomes" id="UP000823615">
    <property type="component" value="Unassembled WGS sequence"/>
</dbReference>
<keyword evidence="3" id="KW-1003">Cell membrane</keyword>
<keyword evidence="4 7" id="KW-0812">Transmembrane</keyword>
<comment type="similarity">
    <text evidence="7">Belongs to the binding-protein-dependent transport system permease family.</text>
</comment>
<keyword evidence="6 7" id="KW-0472">Membrane</keyword>
<evidence type="ECO:0000256" key="3">
    <source>
        <dbReference type="ARBA" id="ARBA00022475"/>
    </source>
</evidence>
<dbReference type="GO" id="GO:0055085">
    <property type="term" value="P:transmembrane transport"/>
    <property type="evidence" value="ECO:0007669"/>
    <property type="project" value="InterPro"/>
</dbReference>
<name>A0A9D9H593_9SPIO</name>